<accession>A0A9Y1FLP5</accession>
<organism evidence="1">
    <name type="scientific">Candidatus Heimdallarchaeum aukensis</name>
    <dbReference type="NCBI Taxonomy" id="2876573"/>
    <lineage>
        <taxon>Archaea</taxon>
        <taxon>Promethearchaeati</taxon>
        <taxon>Candidatus Heimdallarchaeota</taxon>
        <taxon>Candidatus Heimdallarchaeia (ex Rinke et al. 2021) (nom. nud.)</taxon>
        <taxon>Candidatus Heimdallarchaeales</taxon>
        <taxon>Candidatus Heimdallarchaeaceae</taxon>
        <taxon>Candidatus Heimdallarchaeum</taxon>
    </lineage>
</organism>
<proteinExistence type="predicted"/>
<protein>
    <submittedName>
        <fullName evidence="1">Uncharacterized protein</fullName>
    </submittedName>
</protein>
<dbReference type="Proteomes" id="UP001201020">
    <property type="component" value="Chromosome"/>
</dbReference>
<reference evidence="1" key="1">
    <citation type="journal article" date="2022" name="Nat. Microbiol.">
        <title>Unique mobile elements and scalable gene flow at the prokaryote-eukaryote boundary revealed by circularized Asgard archaea genomes.</title>
        <authorList>
            <person name="Wu F."/>
            <person name="Speth D.R."/>
            <person name="Philosof A."/>
            <person name="Cremiere A."/>
            <person name="Narayanan A."/>
            <person name="Barco R.A."/>
            <person name="Connon S.A."/>
            <person name="Amend J.P."/>
            <person name="Antoshechkin I.A."/>
            <person name="Orphan V.J."/>
        </authorList>
    </citation>
    <scope>NUCLEOTIDE SEQUENCE</scope>
    <source>
        <strain evidence="1">PM71</strain>
    </source>
</reference>
<name>A0A9Y1FLP5_9ARCH</name>
<evidence type="ECO:0000313" key="1">
    <source>
        <dbReference type="EMBL" id="UJG41201.1"/>
    </source>
</evidence>
<dbReference type="AlphaFoldDB" id="A0A9Y1FLP5"/>
<sequence length="87" mass="9695">MESLKRLYFTTIVGTEHKQIPFETPGSIVFHELIVEVSKKFGIATEQIAISSEMGETLTVSDFQSTVDEIIRKYGTAFQVINRGVVG</sequence>
<dbReference type="EMBL" id="CP084166">
    <property type="protein sequence ID" value="UJG41201.1"/>
    <property type="molecule type" value="Genomic_DNA"/>
</dbReference>
<gene>
    <name evidence="1" type="ORF">K9W45_01750</name>
</gene>